<evidence type="ECO:0000256" key="1">
    <source>
        <dbReference type="SAM" id="MobiDB-lite"/>
    </source>
</evidence>
<dbReference type="RefSeq" id="WP_136935116.1">
    <property type="nucleotide sequence ID" value="NZ_SSMQ01000080.1"/>
</dbReference>
<feature type="compositionally biased region" description="Basic and acidic residues" evidence="1">
    <location>
        <begin position="226"/>
        <end position="246"/>
    </location>
</feature>
<feature type="chain" id="PRO_5020866719" description="Lipoprotein" evidence="2">
    <location>
        <begin position="18"/>
        <end position="285"/>
    </location>
</feature>
<organism evidence="3 4">
    <name type="scientific">Polyangium fumosum</name>
    <dbReference type="NCBI Taxonomy" id="889272"/>
    <lineage>
        <taxon>Bacteria</taxon>
        <taxon>Pseudomonadati</taxon>
        <taxon>Myxococcota</taxon>
        <taxon>Polyangia</taxon>
        <taxon>Polyangiales</taxon>
        <taxon>Polyangiaceae</taxon>
        <taxon>Polyangium</taxon>
    </lineage>
</organism>
<comment type="caution">
    <text evidence="3">The sequence shown here is derived from an EMBL/GenBank/DDBJ whole genome shotgun (WGS) entry which is preliminary data.</text>
</comment>
<evidence type="ECO:0000313" key="3">
    <source>
        <dbReference type="EMBL" id="TKC97241.1"/>
    </source>
</evidence>
<evidence type="ECO:0008006" key="5">
    <source>
        <dbReference type="Google" id="ProtNLM"/>
    </source>
</evidence>
<evidence type="ECO:0000256" key="2">
    <source>
        <dbReference type="SAM" id="SignalP"/>
    </source>
</evidence>
<feature type="region of interest" description="Disordered" evidence="1">
    <location>
        <begin position="226"/>
        <end position="285"/>
    </location>
</feature>
<feature type="signal peptide" evidence="2">
    <location>
        <begin position="1"/>
        <end position="17"/>
    </location>
</feature>
<proteinExistence type="predicted"/>
<reference evidence="3 4" key="1">
    <citation type="submission" date="2019-04" db="EMBL/GenBank/DDBJ databases">
        <authorList>
            <person name="Li Y."/>
            <person name="Wang J."/>
        </authorList>
    </citation>
    <scope>NUCLEOTIDE SEQUENCE [LARGE SCALE GENOMIC DNA]</scope>
    <source>
        <strain evidence="3 4">DSM 14668</strain>
    </source>
</reference>
<protein>
    <recommendedName>
        <fullName evidence="5">Lipoprotein</fullName>
    </recommendedName>
</protein>
<sequence>MRIFSLLVATIPLVLLAGCGAAQEHAAPAPMGPPHAEEAACSPLPDEPARQRAVAMPAAEREALEKRLEEGPVAVKLEGCKLVVVPACELRASAQYTAAPEEGSFTLSSEADVTREVPLGKGRLGVVMGGGRVVHVKVAQAGRFTFVGATASPEATQACKEATHVVRAYTVGAFEVAEASGATVEKAGDAAACAKGEANATTPPAGCGALVSMDLVALRLGDDDARRIELQRPPKPIPRGEAKPEDAEGFVGGVDSDAPARGATPGKDGGKPKKHCPPHDPLCAY</sequence>
<keyword evidence="2" id="KW-0732">Signal</keyword>
<dbReference type="AlphaFoldDB" id="A0A4U1ISJ3"/>
<dbReference type="PROSITE" id="PS51257">
    <property type="entry name" value="PROKAR_LIPOPROTEIN"/>
    <property type="match status" value="1"/>
</dbReference>
<name>A0A4U1ISJ3_9BACT</name>
<evidence type="ECO:0000313" key="4">
    <source>
        <dbReference type="Proteomes" id="UP000309215"/>
    </source>
</evidence>
<dbReference type="OrthoDB" id="9996807at2"/>
<dbReference type="EMBL" id="SSMQ01000080">
    <property type="protein sequence ID" value="TKC97241.1"/>
    <property type="molecule type" value="Genomic_DNA"/>
</dbReference>
<gene>
    <name evidence="3" type="ORF">E8A74_43795</name>
</gene>
<accession>A0A4U1ISJ3</accession>
<dbReference type="Proteomes" id="UP000309215">
    <property type="component" value="Unassembled WGS sequence"/>
</dbReference>
<keyword evidence="4" id="KW-1185">Reference proteome</keyword>